<dbReference type="EMBL" id="MU250537">
    <property type="protein sequence ID" value="KAG7445287.1"/>
    <property type="molecule type" value="Genomic_DNA"/>
</dbReference>
<keyword evidence="2" id="KW-1185">Reference proteome</keyword>
<reference evidence="1" key="1">
    <citation type="submission" date="2020-11" db="EMBL/GenBank/DDBJ databases">
        <title>Adaptations for nitrogen fixation in a non-lichenized fungal sporocarp promotes dispersal by wood-feeding termites.</title>
        <authorList>
            <consortium name="DOE Joint Genome Institute"/>
            <person name="Koch R.A."/>
            <person name="Yoon G."/>
            <person name="Arayal U."/>
            <person name="Lail K."/>
            <person name="Amirebrahimi M."/>
            <person name="Labutti K."/>
            <person name="Lipzen A."/>
            <person name="Riley R."/>
            <person name="Barry K."/>
            <person name="Henrissat B."/>
            <person name="Grigoriev I.V."/>
            <person name="Herr J.R."/>
            <person name="Aime M.C."/>
        </authorList>
    </citation>
    <scope>NUCLEOTIDE SEQUENCE</scope>
    <source>
        <strain evidence="1">MCA 3950</strain>
    </source>
</reference>
<accession>A0A9P7VRI6</accession>
<organism evidence="1 2">
    <name type="scientific">Guyanagaster necrorhizus</name>
    <dbReference type="NCBI Taxonomy" id="856835"/>
    <lineage>
        <taxon>Eukaryota</taxon>
        <taxon>Fungi</taxon>
        <taxon>Dikarya</taxon>
        <taxon>Basidiomycota</taxon>
        <taxon>Agaricomycotina</taxon>
        <taxon>Agaricomycetes</taxon>
        <taxon>Agaricomycetidae</taxon>
        <taxon>Agaricales</taxon>
        <taxon>Marasmiineae</taxon>
        <taxon>Physalacriaceae</taxon>
        <taxon>Guyanagaster</taxon>
    </lineage>
</organism>
<protein>
    <submittedName>
        <fullName evidence="1">Uncharacterized protein</fullName>
    </submittedName>
</protein>
<comment type="caution">
    <text evidence="1">The sequence shown here is derived from an EMBL/GenBank/DDBJ whole genome shotgun (WGS) entry which is preliminary data.</text>
</comment>
<gene>
    <name evidence="1" type="ORF">BT62DRAFT_1076977</name>
</gene>
<evidence type="ECO:0000313" key="2">
    <source>
        <dbReference type="Proteomes" id="UP000812287"/>
    </source>
</evidence>
<sequence>MGLSPLQSRSNTRFRPDHLDTLLAKGSHKKSLILINRSTQRLIVPTRPSMWTFEVWNSSKSALHRNEKSQSTYNLHTVCSPSSTGTYFIMNFESGLRKIRSASLITNYYCPLHRGPAEDSILFNNLRHDSFLGLSRQNSKKTILSGLPRLLVGSRNYE</sequence>
<proteinExistence type="predicted"/>
<name>A0A9P7VRI6_9AGAR</name>
<dbReference type="RefSeq" id="XP_043038787.1">
    <property type="nucleotide sequence ID" value="XM_043179263.1"/>
</dbReference>
<evidence type="ECO:0000313" key="1">
    <source>
        <dbReference type="EMBL" id="KAG7445287.1"/>
    </source>
</evidence>
<dbReference type="Proteomes" id="UP000812287">
    <property type="component" value="Unassembled WGS sequence"/>
</dbReference>
<dbReference type="AlphaFoldDB" id="A0A9P7VRI6"/>
<dbReference type="GeneID" id="66101557"/>